<dbReference type="SUPFAM" id="SSF50022">
    <property type="entry name" value="ISP domain"/>
    <property type="match status" value="1"/>
</dbReference>
<dbReference type="InterPro" id="IPR050584">
    <property type="entry name" value="Cholesterol_7-desaturase"/>
</dbReference>
<dbReference type="GO" id="GO:0032259">
    <property type="term" value="P:methylation"/>
    <property type="evidence" value="ECO:0007669"/>
    <property type="project" value="UniProtKB-KW"/>
</dbReference>
<keyword evidence="1" id="KW-0001">2Fe-2S</keyword>
<dbReference type="GO" id="GO:0051537">
    <property type="term" value="F:2 iron, 2 sulfur cluster binding"/>
    <property type="evidence" value="ECO:0007669"/>
    <property type="project" value="UniProtKB-KW"/>
</dbReference>
<dbReference type="EMBL" id="CADCUX010000238">
    <property type="protein sequence ID" value="CAA9403011.1"/>
    <property type="molecule type" value="Genomic_DNA"/>
</dbReference>
<keyword evidence="2" id="KW-0479">Metal-binding</keyword>
<keyword evidence="8" id="KW-0808">Transferase</keyword>
<feature type="region of interest" description="Disordered" evidence="6">
    <location>
        <begin position="286"/>
        <end position="306"/>
    </location>
</feature>
<keyword evidence="5" id="KW-0411">Iron-sulfur</keyword>
<dbReference type="Pfam" id="PF00355">
    <property type="entry name" value="Rieske"/>
    <property type="match status" value="1"/>
</dbReference>
<dbReference type="CDD" id="cd03479">
    <property type="entry name" value="Rieske_RO_Alpha_PhDO_like"/>
    <property type="match status" value="1"/>
</dbReference>
<evidence type="ECO:0000313" key="8">
    <source>
        <dbReference type="EMBL" id="CAA9403011.1"/>
    </source>
</evidence>
<dbReference type="GO" id="GO:0046872">
    <property type="term" value="F:metal ion binding"/>
    <property type="evidence" value="ECO:0007669"/>
    <property type="project" value="UniProtKB-KW"/>
</dbReference>
<protein>
    <submittedName>
        <fullName evidence="8">Probable vanillate O-demethylase oxygenase subunit oxidoreductase protein</fullName>
        <ecNumber evidence="8">1.14.13.-</ecNumber>
    </submittedName>
</protein>
<dbReference type="InterPro" id="IPR017941">
    <property type="entry name" value="Rieske_2Fe-2S"/>
</dbReference>
<dbReference type="PANTHER" id="PTHR21266">
    <property type="entry name" value="IRON-SULFUR DOMAIN CONTAINING PROTEIN"/>
    <property type="match status" value="1"/>
</dbReference>
<evidence type="ECO:0000259" key="7">
    <source>
        <dbReference type="PROSITE" id="PS51296"/>
    </source>
</evidence>
<dbReference type="Gene3D" id="3.90.380.10">
    <property type="entry name" value="Naphthalene 1,2-dioxygenase Alpha Subunit, Chain A, domain 1"/>
    <property type="match status" value="1"/>
</dbReference>
<keyword evidence="3 8" id="KW-0560">Oxidoreductase</keyword>
<keyword evidence="8" id="KW-0489">Methyltransferase</keyword>
<dbReference type="PANTHER" id="PTHR21266:SF59">
    <property type="entry name" value="BLR4922 PROTEIN"/>
    <property type="match status" value="1"/>
</dbReference>
<evidence type="ECO:0000256" key="3">
    <source>
        <dbReference type="ARBA" id="ARBA00023002"/>
    </source>
</evidence>
<dbReference type="InterPro" id="IPR036922">
    <property type="entry name" value="Rieske_2Fe-2S_sf"/>
</dbReference>
<evidence type="ECO:0000256" key="4">
    <source>
        <dbReference type="ARBA" id="ARBA00023004"/>
    </source>
</evidence>
<name>A0A6J4P561_9BURK</name>
<evidence type="ECO:0000256" key="5">
    <source>
        <dbReference type="ARBA" id="ARBA00023014"/>
    </source>
</evidence>
<dbReference type="Gene3D" id="2.102.10.10">
    <property type="entry name" value="Rieske [2Fe-2S] iron-sulphur domain"/>
    <property type="match status" value="1"/>
</dbReference>
<keyword evidence="4" id="KW-0408">Iron</keyword>
<dbReference type="GO" id="GO:0008168">
    <property type="term" value="F:methyltransferase activity"/>
    <property type="evidence" value="ECO:0007669"/>
    <property type="project" value="UniProtKB-KW"/>
</dbReference>
<proteinExistence type="predicted"/>
<reference evidence="8" key="1">
    <citation type="submission" date="2020-02" db="EMBL/GenBank/DDBJ databases">
        <authorList>
            <person name="Meier V. D."/>
        </authorList>
    </citation>
    <scope>NUCLEOTIDE SEQUENCE</scope>
    <source>
        <strain evidence="8">AVDCRST_MAG51</strain>
    </source>
</reference>
<gene>
    <name evidence="8" type="ORF">AVDCRST_MAG51-995</name>
</gene>
<dbReference type="GO" id="GO:0016491">
    <property type="term" value="F:oxidoreductase activity"/>
    <property type="evidence" value="ECO:0007669"/>
    <property type="project" value="UniProtKB-KW"/>
</dbReference>
<accession>A0A6J4P561</accession>
<dbReference type="PROSITE" id="PS51296">
    <property type="entry name" value="RIESKE"/>
    <property type="match status" value="1"/>
</dbReference>
<evidence type="ECO:0000256" key="2">
    <source>
        <dbReference type="ARBA" id="ARBA00022723"/>
    </source>
</evidence>
<evidence type="ECO:0000256" key="6">
    <source>
        <dbReference type="SAM" id="MobiDB-lite"/>
    </source>
</evidence>
<dbReference type="InterPro" id="IPR045623">
    <property type="entry name" value="LigXa_C"/>
</dbReference>
<dbReference type="Pfam" id="PF19301">
    <property type="entry name" value="LigXa_C"/>
    <property type="match status" value="1"/>
</dbReference>
<sequence>MTPKDSEDLTRVGPGTVMGNFMRQYWIPAAQSSELEKDGTPMRLLLLGEKLVAFRDSSGRVGVMDHMCPHRNASLVLGRNEEDGLRCIYHGWKFDVRGQCVDMPSVPERLCFKEKVRAHSYKAVDRNGILWVYMGPRQDDPPALPMVEATLLPEDEVDISFMMRSCNWMQSLEGDIDTSHFGFLHVGHLDPDDVPEGHPLEHTASERAPEYHVRETPWGTNYGAYRTVRPETIYWRFANYMFPFWTQTPQGDFPINIQARAWVPLDDGHTLMIFWRRRVAQLRNTGEPLKHGKPMGGTKPQPDFHPRGTGWLDRYRVVADETNDWLIDREAQRSGEIYSGIDHIGLQDQAVTESMGPVTNHQTEHLGPGDVMIARTRRRALQAARAFAAGTPAPGVDQPEVMMGARSGYFEVHQSVDWQQAYDEKMRIAERAVPQREPQQEAVPAK</sequence>
<evidence type="ECO:0000256" key="1">
    <source>
        <dbReference type="ARBA" id="ARBA00022714"/>
    </source>
</evidence>
<dbReference type="EC" id="1.14.13.-" evidence="8"/>
<dbReference type="AlphaFoldDB" id="A0A6J4P561"/>
<dbReference type="SUPFAM" id="SSF55961">
    <property type="entry name" value="Bet v1-like"/>
    <property type="match status" value="1"/>
</dbReference>
<feature type="domain" description="Rieske" evidence="7">
    <location>
        <begin position="26"/>
        <end position="132"/>
    </location>
</feature>
<organism evidence="8">
    <name type="scientific">uncultured Ramlibacter sp</name>
    <dbReference type="NCBI Taxonomy" id="260755"/>
    <lineage>
        <taxon>Bacteria</taxon>
        <taxon>Pseudomonadati</taxon>
        <taxon>Pseudomonadota</taxon>
        <taxon>Betaproteobacteria</taxon>
        <taxon>Burkholderiales</taxon>
        <taxon>Comamonadaceae</taxon>
        <taxon>Ramlibacter</taxon>
        <taxon>environmental samples</taxon>
    </lineage>
</organism>